<comment type="caution">
    <text evidence="1">The sequence shown here is derived from an EMBL/GenBank/DDBJ whole genome shotgun (WGS) entry which is preliminary data.</text>
</comment>
<dbReference type="RefSeq" id="WP_201676830.1">
    <property type="nucleotide sequence ID" value="NZ_JAEQNE010000007.1"/>
</dbReference>
<evidence type="ECO:0000313" key="1">
    <source>
        <dbReference type="EMBL" id="MBL0394167.1"/>
    </source>
</evidence>
<dbReference type="AlphaFoldDB" id="A0A936Z4H8"/>
<sequence>MDKALWSACQSEWGQGGGYKDRVAAHNRYWFQQDEHLDLEGELVDMIQREWSGALARVEGLRGSDD</sequence>
<keyword evidence="2" id="KW-1185">Reference proteome</keyword>
<accession>A0A936Z4H8</accession>
<dbReference type="Proteomes" id="UP000599109">
    <property type="component" value="Unassembled WGS sequence"/>
</dbReference>
<name>A0A936Z4H8_9BURK</name>
<reference evidence="1 2" key="1">
    <citation type="journal article" date="2017" name="Int. J. Syst. Evol. Microbiol.">
        <title>Ramlibacter monticola sp. nov., isolated from forest soil.</title>
        <authorList>
            <person name="Chaudhary D.K."/>
            <person name="Kim J."/>
        </authorList>
    </citation>
    <scope>NUCLEOTIDE SEQUENCE [LARGE SCALE GENOMIC DNA]</scope>
    <source>
        <strain evidence="1 2">KACC 19175</strain>
    </source>
</reference>
<organism evidence="1 2">
    <name type="scientific">Ramlibacter monticola</name>
    <dbReference type="NCBI Taxonomy" id="1926872"/>
    <lineage>
        <taxon>Bacteria</taxon>
        <taxon>Pseudomonadati</taxon>
        <taxon>Pseudomonadota</taxon>
        <taxon>Betaproteobacteria</taxon>
        <taxon>Burkholderiales</taxon>
        <taxon>Comamonadaceae</taxon>
        <taxon>Ramlibacter</taxon>
    </lineage>
</organism>
<evidence type="ECO:0000313" key="2">
    <source>
        <dbReference type="Proteomes" id="UP000599109"/>
    </source>
</evidence>
<protein>
    <submittedName>
        <fullName evidence="1">Uncharacterized protein</fullName>
    </submittedName>
</protein>
<dbReference type="EMBL" id="JAEQNE010000007">
    <property type="protein sequence ID" value="MBL0394167.1"/>
    <property type="molecule type" value="Genomic_DNA"/>
</dbReference>
<proteinExistence type="predicted"/>
<gene>
    <name evidence="1" type="ORF">JJ685_23710</name>
</gene>